<keyword evidence="2" id="KW-0732">Signal</keyword>
<evidence type="ECO:0000313" key="4">
    <source>
        <dbReference type="Proteomes" id="UP000696280"/>
    </source>
</evidence>
<feature type="signal peptide" evidence="2">
    <location>
        <begin position="1"/>
        <end position="21"/>
    </location>
</feature>
<feature type="region of interest" description="Disordered" evidence="1">
    <location>
        <begin position="181"/>
        <end position="203"/>
    </location>
</feature>
<protein>
    <submittedName>
        <fullName evidence="3">Uncharacterized protein</fullName>
    </submittedName>
</protein>
<dbReference type="EMBL" id="CAJVRL010000002">
    <property type="protein sequence ID" value="CAG8949173.1"/>
    <property type="molecule type" value="Genomic_DNA"/>
</dbReference>
<proteinExistence type="predicted"/>
<dbReference type="Proteomes" id="UP000696280">
    <property type="component" value="Unassembled WGS sequence"/>
</dbReference>
<evidence type="ECO:0000313" key="3">
    <source>
        <dbReference type="EMBL" id="CAG8949173.1"/>
    </source>
</evidence>
<dbReference type="OrthoDB" id="10388959at2759"/>
<keyword evidence="4" id="KW-1185">Reference proteome</keyword>
<accession>A0A9N9KLG7</accession>
<reference evidence="3" key="1">
    <citation type="submission" date="2021-07" db="EMBL/GenBank/DDBJ databases">
        <authorList>
            <person name="Durling M."/>
        </authorList>
    </citation>
    <scope>NUCLEOTIDE SEQUENCE</scope>
</reference>
<name>A0A9N9KLG7_9HELO</name>
<organism evidence="3 4">
    <name type="scientific">Hymenoscyphus fraxineus</name>
    <dbReference type="NCBI Taxonomy" id="746836"/>
    <lineage>
        <taxon>Eukaryota</taxon>
        <taxon>Fungi</taxon>
        <taxon>Dikarya</taxon>
        <taxon>Ascomycota</taxon>
        <taxon>Pezizomycotina</taxon>
        <taxon>Leotiomycetes</taxon>
        <taxon>Helotiales</taxon>
        <taxon>Helotiaceae</taxon>
        <taxon>Hymenoscyphus</taxon>
    </lineage>
</organism>
<dbReference type="AlphaFoldDB" id="A0A9N9KLG7"/>
<gene>
    <name evidence="3" type="ORF">HYFRA_00004795</name>
</gene>
<comment type="caution">
    <text evidence="3">The sequence shown here is derived from an EMBL/GenBank/DDBJ whole genome shotgun (WGS) entry which is preliminary data.</text>
</comment>
<evidence type="ECO:0000256" key="1">
    <source>
        <dbReference type="SAM" id="MobiDB-lite"/>
    </source>
</evidence>
<sequence length="203" mass="22226">MQLFNFPTILLLAASILSSTALPINSEATALENRGLFGKPPPGNPTMLNGIPMPKEENRFWYWLNGIPLSLRPKQPNPKQTPLQKRLTNPFAKKVVPKLNGIPVPAQKSRWWYIRNGVPLSLRPSSKEYAKPAKRALLANALIKLGLKSKPKARPGTPGFINEQAAARAYAAKAAKAAQKPKGLKKIFGRDGEMKPDGGNFEG</sequence>
<evidence type="ECO:0000256" key="2">
    <source>
        <dbReference type="SAM" id="SignalP"/>
    </source>
</evidence>
<feature type="chain" id="PRO_5040196379" evidence="2">
    <location>
        <begin position="22"/>
        <end position="203"/>
    </location>
</feature>